<dbReference type="Proteomes" id="UP000461880">
    <property type="component" value="Unassembled WGS sequence"/>
</dbReference>
<dbReference type="SUPFAM" id="SSF54913">
    <property type="entry name" value="GlnB-like"/>
    <property type="match status" value="1"/>
</dbReference>
<sequence length="114" mass="12502">MQLLVYITSHEDSVNPIMKKLMEKGFHGGSVVDCEGMLKAVNEDSVDAPAIFGGLRKFVNPDRQVNKMILVVLKDEEVSDAVEVIHSVSGDLKLPNTGILFTMPITTWEGVSTK</sequence>
<dbReference type="AlphaFoldDB" id="A0A7X2NT42"/>
<accession>A0A7X2NT42</accession>
<evidence type="ECO:0008006" key="3">
    <source>
        <dbReference type="Google" id="ProtNLM"/>
    </source>
</evidence>
<dbReference type="InterPro" id="IPR011322">
    <property type="entry name" value="N-reg_PII-like_a/b"/>
</dbReference>
<name>A0A7X2NT42_9FIRM</name>
<reference evidence="1 2" key="1">
    <citation type="submission" date="2019-08" db="EMBL/GenBank/DDBJ databases">
        <title>In-depth cultivation of the pig gut microbiome towards novel bacterial diversity and tailored functional studies.</title>
        <authorList>
            <person name="Wylensek D."/>
            <person name="Hitch T.C.A."/>
            <person name="Clavel T."/>
        </authorList>
    </citation>
    <scope>NUCLEOTIDE SEQUENCE [LARGE SCALE GENOMIC DNA]</scope>
    <source>
        <strain evidence="1 2">Oil+RF-744-GAM-WT-6</strain>
    </source>
</reference>
<dbReference type="RefSeq" id="WP_105304323.1">
    <property type="nucleotide sequence ID" value="NZ_VUMN01000022.1"/>
</dbReference>
<evidence type="ECO:0000313" key="2">
    <source>
        <dbReference type="Proteomes" id="UP000461880"/>
    </source>
</evidence>
<evidence type="ECO:0000313" key="1">
    <source>
        <dbReference type="EMBL" id="MSS59050.1"/>
    </source>
</evidence>
<proteinExistence type="predicted"/>
<keyword evidence="2" id="KW-1185">Reference proteome</keyword>
<dbReference type="InterPro" id="IPR015867">
    <property type="entry name" value="N-reg_PII/ATP_PRibTrfase_C"/>
</dbReference>
<organism evidence="1 2">
    <name type="scientific">Stecheria intestinalis</name>
    <dbReference type="NCBI Taxonomy" id="2606630"/>
    <lineage>
        <taxon>Bacteria</taxon>
        <taxon>Bacillati</taxon>
        <taxon>Bacillota</taxon>
        <taxon>Erysipelotrichia</taxon>
        <taxon>Erysipelotrichales</taxon>
        <taxon>Erysipelotrichaceae</taxon>
        <taxon>Stecheria</taxon>
    </lineage>
</organism>
<dbReference type="EMBL" id="VUMN01000022">
    <property type="protein sequence ID" value="MSS59050.1"/>
    <property type="molecule type" value="Genomic_DNA"/>
</dbReference>
<dbReference type="Gene3D" id="3.30.70.120">
    <property type="match status" value="1"/>
</dbReference>
<comment type="caution">
    <text evidence="1">The sequence shown here is derived from an EMBL/GenBank/DDBJ whole genome shotgun (WGS) entry which is preliminary data.</text>
</comment>
<protein>
    <recommendedName>
        <fullName evidence="3">Nitrogen regulatory protein P-II</fullName>
    </recommendedName>
</protein>
<gene>
    <name evidence="1" type="ORF">FYJ51_09075</name>
</gene>